<reference evidence="2 3" key="1">
    <citation type="submission" date="2012-07" db="EMBL/GenBank/DDBJ databases">
        <title>Genome sequence of Brachyspira sp. 30446, isolated from a pig with mucohaemorrhagic colitis.</title>
        <authorList>
            <person name="Rubin J.E."/>
            <person name="Fernando C."/>
            <person name="Harding J.C.S."/>
            <person name="Hill J.E."/>
        </authorList>
    </citation>
    <scope>NUCLEOTIDE SEQUENCE [LARGE SCALE GENOMIC DNA]</scope>
    <source>
        <strain evidence="2 3">30446</strain>
    </source>
</reference>
<dbReference type="STRING" id="1289135.A966_13028"/>
<evidence type="ECO:0000313" key="2">
    <source>
        <dbReference type="EMBL" id="EKV55969.1"/>
    </source>
</evidence>
<dbReference type="Pfam" id="PF14018">
    <property type="entry name" value="DUF4234"/>
    <property type="match status" value="1"/>
</dbReference>
<dbReference type="GeneID" id="97122402"/>
<organism evidence="2 3">
    <name type="scientific">Brachyspira hampsonii 30446</name>
    <dbReference type="NCBI Taxonomy" id="1289135"/>
    <lineage>
        <taxon>Bacteria</taxon>
        <taxon>Pseudomonadati</taxon>
        <taxon>Spirochaetota</taxon>
        <taxon>Spirochaetia</taxon>
        <taxon>Brachyspirales</taxon>
        <taxon>Brachyspiraceae</taxon>
        <taxon>Brachyspira</taxon>
    </lineage>
</organism>
<sequence>MIIILITFTFGIYYLYWVYQVTYEIKDITNDENLNSEKETLLNIIPFYPIFWLNKIGKIVYIKIPNIIGEKI</sequence>
<gene>
    <name evidence="2" type="ORF">A966_13028</name>
</gene>
<dbReference type="AlphaFoldDB" id="A0A2U4EZG1"/>
<feature type="domain" description="DUF4234" evidence="1">
    <location>
        <begin position="2"/>
        <end position="58"/>
    </location>
</feature>
<evidence type="ECO:0000259" key="1">
    <source>
        <dbReference type="Pfam" id="PF14018"/>
    </source>
</evidence>
<comment type="caution">
    <text evidence="2">The sequence shown here is derived from an EMBL/GenBank/DDBJ whole genome shotgun (WGS) entry which is preliminary data.</text>
</comment>
<dbReference type="EMBL" id="ALNZ01000035">
    <property type="protein sequence ID" value="EKV55969.1"/>
    <property type="molecule type" value="Genomic_DNA"/>
</dbReference>
<evidence type="ECO:0000313" key="3">
    <source>
        <dbReference type="Proteomes" id="UP000011663"/>
    </source>
</evidence>
<name>A0A2U4EZG1_9SPIR</name>
<accession>A0A2U4EZG1</accession>
<protein>
    <recommendedName>
        <fullName evidence="1">DUF4234 domain-containing protein</fullName>
    </recommendedName>
</protein>
<dbReference type="Proteomes" id="UP000011663">
    <property type="component" value="Unassembled WGS sequence"/>
</dbReference>
<dbReference type="RefSeq" id="WP_008726150.1">
    <property type="nucleotide sequence ID" value="NZ_JH994111.1"/>
</dbReference>
<dbReference type="InterPro" id="IPR025328">
    <property type="entry name" value="DUF4234"/>
</dbReference>
<proteinExistence type="predicted"/>